<evidence type="ECO:0000313" key="4">
    <source>
        <dbReference type="Proteomes" id="UP000298493"/>
    </source>
</evidence>
<proteinExistence type="predicted"/>
<evidence type="ECO:0000313" key="3">
    <source>
        <dbReference type="EMBL" id="TID18474.1"/>
    </source>
</evidence>
<comment type="caution">
    <text evidence="3">The sequence shown here is derived from an EMBL/GenBank/DDBJ whole genome shotgun (WGS) entry which is preliminary data.</text>
</comment>
<organism evidence="3 4">
    <name type="scientific">Venturia nashicola</name>
    <dbReference type="NCBI Taxonomy" id="86259"/>
    <lineage>
        <taxon>Eukaryota</taxon>
        <taxon>Fungi</taxon>
        <taxon>Dikarya</taxon>
        <taxon>Ascomycota</taxon>
        <taxon>Pezizomycotina</taxon>
        <taxon>Dothideomycetes</taxon>
        <taxon>Pleosporomycetidae</taxon>
        <taxon>Venturiales</taxon>
        <taxon>Venturiaceae</taxon>
        <taxon>Venturia</taxon>
    </lineage>
</organism>
<gene>
    <name evidence="3" type="ORF">E6O75_ATG06550</name>
</gene>
<feature type="chain" id="PRO_5021315731" evidence="2">
    <location>
        <begin position="18"/>
        <end position="100"/>
    </location>
</feature>
<feature type="region of interest" description="Disordered" evidence="1">
    <location>
        <begin position="17"/>
        <end position="38"/>
    </location>
</feature>
<sequence length="100" mass="11153">MKYTILTTLLLVAGACAHPQNRPDPPQGNHAPPKGKTDAPKIWSQCMVYSGMNANGYCRELDAQGHPKYGKDQLCRKVSNAEARSPSQPPELWLIREMNY</sequence>
<keyword evidence="4" id="KW-1185">Reference proteome</keyword>
<dbReference type="PROSITE" id="PS51257">
    <property type="entry name" value="PROKAR_LIPOPROTEIN"/>
    <property type="match status" value="1"/>
</dbReference>
<name>A0A4Z1P8L8_9PEZI</name>
<evidence type="ECO:0000256" key="1">
    <source>
        <dbReference type="SAM" id="MobiDB-lite"/>
    </source>
</evidence>
<evidence type="ECO:0000256" key="2">
    <source>
        <dbReference type="SAM" id="SignalP"/>
    </source>
</evidence>
<dbReference type="AlphaFoldDB" id="A0A4Z1P8L8"/>
<accession>A0A4Z1P8L8</accession>
<feature type="signal peptide" evidence="2">
    <location>
        <begin position="1"/>
        <end position="17"/>
    </location>
</feature>
<dbReference type="EMBL" id="SNSC02000014">
    <property type="protein sequence ID" value="TID18474.1"/>
    <property type="molecule type" value="Genomic_DNA"/>
</dbReference>
<reference evidence="3 4" key="1">
    <citation type="submission" date="2019-04" db="EMBL/GenBank/DDBJ databases">
        <title>High contiguity whole genome sequence and gene annotation resource for two Venturia nashicola isolates.</title>
        <authorList>
            <person name="Prokchorchik M."/>
            <person name="Won K."/>
            <person name="Lee Y."/>
            <person name="Choi E.D."/>
            <person name="Segonzac C."/>
            <person name="Sohn K.H."/>
        </authorList>
    </citation>
    <scope>NUCLEOTIDE SEQUENCE [LARGE SCALE GENOMIC DNA]</scope>
    <source>
        <strain evidence="3 4">PRI2</strain>
    </source>
</reference>
<keyword evidence="2" id="KW-0732">Signal</keyword>
<protein>
    <submittedName>
        <fullName evidence="3">Uncharacterized protein</fullName>
    </submittedName>
</protein>
<dbReference type="Proteomes" id="UP000298493">
    <property type="component" value="Unassembled WGS sequence"/>
</dbReference>